<comment type="caution">
    <text evidence="1">The sequence shown here is derived from an EMBL/GenBank/DDBJ whole genome shotgun (WGS) entry which is preliminary data.</text>
</comment>
<protein>
    <submittedName>
        <fullName evidence="1">DNA repair protein</fullName>
    </submittedName>
</protein>
<dbReference type="Proteomes" id="UP001165186">
    <property type="component" value="Unassembled WGS sequence"/>
</dbReference>
<accession>A0ACB5RNL5</accession>
<evidence type="ECO:0000313" key="1">
    <source>
        <dbReference type="EMBL" id="GME22107.1"/>
    </source>
</evidence>
<name>A0ACB5RNL5_9PEZI</name>
<evidence type="ECO:0000313" key="2">
    <source>
        <dbReference type="Proteomes" id="UP001165186"/>
    </source>
</evidence>
<reference evidence="1" key="1">
    <citation type="submission" date="2024-09" db="EMBL/GenBank/DDBJ databases">
        <title>Draft Genome Sequences of Neofusicoccum parvum.</title>
        <authorList>
            <person name="Ashida A."/>
            <person name="Camagna M."/>
            <person name="Tanaka A."/>
            <person name="Takemoto D."/>
        </authorList>
    </citation>
    <scope>NUCLEOTIDE SEQUENCE</scope>
    <source>
        <strain evidence="1">PPO83</strain>
    </source>
</reference>
<keyword evidence="2" id="KW-1185">Reference proteome</keyword>
<sequence>MVPQPSKRHRAPTDLESDDYGLESEGPSNRRDSRKRQRLSAASDIYGDGDDIVLSDNNQDAMVDPLASDYDNSFMDGVMVDAETGEFDVDSLLGNEAARLAGLQRLIERRFKRETENYAAENAIIEEVKCVNFMCHAYLTVPLGPLINFVIGHNGSGKSAVMTALTLCLGAKATATNRGQSLKSFIKEGEDAAMLAVKIKNHGTSAFKPELYGKTIIVERHFNKNGASGFKIKNVKEKVVSTKKTDLEDIIDAFQLQMDNPMNVLSQDMARQFLNHSTPADKFKFFLEGTQIAALDRDYRVLEEYLHEIEDKRATKAQDKQMLGKKRDEAQEKVRALGKQDQMRAKAALVRRQFAWKQIEVEEETLEAADGHIAEAQAEVDQKTADVEDASNRFDQAEHDLEQAQQKVQECDEAKQPVQDRLEEAKAAFNKGKEDLQKVLAQHREIKSTLQGDNNVIKKIEDDIQEERRRQEDANGGEHGRRMRDVQEAKAMAQEKKTACEELRQSFPALETERSEAQTLVDEFQPTIEQKRVDVRQQENKIREITQNQGKEMAGFDQNLPALLRAIDENGTRFRNKPFDNDLVRNQMIINNMIDQTVLIEDSGEALKFAYGDERGGSNARPKNVRQVFTMTRDKRDGIRYGWASSGAAQQSPIISQNRRRPRMQTEIESLLNVAASDLRQYKLDLQQSENQLREKQAVLTRANQALERHKRDFKNLRLEAQRAQDEAESLLDALEAEMPQAGRLEELERQLDDAKGARETNKGMFVDAQNERDRINVDQRQRKDRQTEIEQELAEANTRLSKAQVRTNRIREKRDEALHMKNQAFDALEVAKEQINSYQRQREEQREKLANMTEQAAIVGERPHIPPGETVDSLQRKYERLKAEIQAQEQRLGGSAEDLKAAAFAAIAAFKNAKRDLYQMETALHVLKQTLVNRRARLVLFRRTIADRSRITFTYLLAARKFRGDLKIDQKAKELDLSVEPDITKAGAEGRQTRTLSGGEKSFSTVCLLLSLWDAMGAPTRCLDEFDVFMDSVNREISMKMIIEACRSSASRQFLFITPQAMGNVSLGQDVKIIKMSDPERGQTTLAF</sequence>
<dbReference type="EMBL" id="BSXG01000001">
    <property type="protein sequence ID" value="GME22107.1"/>
    <property type="molecule type" value="Genomic_DNA"/>
</dbReference>
<proteinExistence type="predicted"/>
<organism evidence="1 2">
    <name type="scientific">Neofusicoccum parvum</name>
    <dbReference type="NCBI Taxonomy" id="310453"/>
    <lineage>
        <taxon>Eukaryota</taxon>
        <taxon>Fungi</taxon>
        <taxon>Dikarya</taxon>
        <taxon>Ascomycota</taxon>
        <taxon>Pezizomycotina</taxon>
        <taxon>Dothideomycetes</taxon>
        <taxon>Dothideomycetes incertae sedis</taxon>
        <taxon>Botryosphaeriales</taxon>
        <taxon>Botryosphaeriaceae</taxon>
        <taxon>Neofusicoccum</taxon>
    </lineage>
</organism>
<gene>
    <name evidence="1" type="primary">g12392</name>
    <name evidence="1" type="ORF">NpPPO83_00012392</name>
</gene>